<dbReference type="InterPro" id="IPR000847">
    <property type="entry name" value="LysR_HTH_N"/>
</dbReference>
<dbReference type="InterPro" id="IPR036390">
    <property type="entry name" value="WH_DNA-bd_sf"/>
</dbReference>
<organism evidence="6 7">
    <name type="scientific">Actinoplanes cyaneus</name>
    <dbReference type="NCBI Taxonomy" id="52696"/>
    <lineage>
        <taxon>Bacteria</taxon>
        <taxon>Bacillati</taxon>
        <taxon>Actinomycetota</taxon>
        <taxon>Actinomycetes</taxon>
        <taxon>Micromonosporales</taxon>
        <taxon>Micromonosporaceae</taxon>
        <taxon>Actinoplanes</taxon>
    </lineage>
</organism>
<keyword evidence="2" id="KW-0805">Transcription regulation</keyword>
<dbReference type="PROSITE" id="PS50931">
    <property type="entry name" value="HTH_LYSR"/>
    <property type="match status" value="1"/>
</dbReference>
<dbReference type="Proteomes" id="UP000619479">
    <property type="component" value="Unassembled WGS sequence"/>
</dbReference>
<feature type="domain" description="HTH lysR-type" evidence="5">
    <location>
        <begin position="27"/>
        <end position="84"/>
    </location>
</feature>
<reference evidence="6" key="1">
    <citation type="submission" date="2021-01" db="EMBL/GenBank/DDBJ databases">
        <title>Whole genome shotgun sequence of Actinoplanes cyaneus NBRC 14990.</title>
        <authorList>
            <person name="Komaki H."/>
            <person name="Tamura T."/>
        </authorList>
    </citation>
    <scope>NUCLEOTIDE SEQUENCE</scope>
    <source>
        <strain evidence="6">NBRC 14990</strain>
    </source>
</reference>
<dbReference type="AlphaFoldDB" id="A0A919M8M9"/>
<evidence type="ECO:0000256" key="1">
    <source>
        <dbReference type="ARBA" id="ARBA00009437"/>
    </source>
</evidence>
<accession>A0A919M8M9</accession>
<evidence type="ECO:0000256" key="2">
    <source>
        <dbReference type="ARBA" id="ARBA00023015"/>
    </source>
</evidence>
<dbReference type="PANTHER" id="PTHR30346:SF0">
    <property type="entry name" value="HCA OPERON TRANSCRIPTIONAL ACTIVATOR HCAR"/>
    <property type="match status" value="1"/>
</dbReference>
<gene>
    <name evidence="6" type="ORF">Acy02nite_00320</name>
</gene>
<dbReference type="SUPFAM" id="SSF53850">
    <property type="entry name" value="Periplasmic binding protein-like II"/>
    <property type="match status" value="1"/>
</dbReference>
<keyword evidence="7" id="KW-1185">Reference proteome</keyword>
<protein>
    <submittedName>
        <fullName evidence="6">LysR family transcriptional regulator</fullName>
    </submittedName>
</protein>
<keyword evidence="3" id="KW-0238">DNA-binding</keyword>
<evidence type="ECO:0000313" key="6">
    <source>
        <dbReference type="EMBL" id="GID62151.1"/>
    </source>
</evidence>
<dbReference type="Pfam" id="PF03466">
    <property type="entry name" value="LysR_substrate"/>
    <property type="match status" value="1"/>
</dbReference>
<dbReference type="Gene3D" id="1.10.10.10">
    <property type="entry name" value="Winged helix-like DNA-binding domain superfamily/Winged helix DNA-binding domain"/>
    <property type="match status" value="1"/>
</dbReference>
<evidence type="ECO:0000259" key="5">
    <source>
        <dbReference type="PROSITE" id="PS50931"/>
    </source>
</evidence>
<dbReference type="FunFam" id="1.10.10.10:FF:000001">
    <property type="entry name" value="LysR family transcriptional regulator"/>
    <property type="match status" value="1"/>
</dbReference>
<keyword evidence="4" id="KW-0804">Transcription</keyword>
<dbReference type="SUPFAM" id="SSF46785">
    <property type="entry name" value="Winged helix' DNA-binding domain"/>
    <property type="match status" value="1"/>
</dbReference>
<sequence length="322" mass="34871">MPLIEARGDTGREMTTAHDLYAERMDLQLRHLRALVAVVDAGTFTDAAAALNTSQAAVSRSVAAAEQILGVRLLQRTTRHVSLTGTGAHVLAGARRVLDEIAHLHRIAEQSRTELRVGYAWAALGKHTRRLQRAWAGVQPGIPLVFVHTNSVTAGLSEGAADVAVIRTPLDDPRFASARVGSEARYAAVATDNPLARRRSLRISDLARYTVAIDAQTGTTTLDLWDPGPRPPAVRRTTGVDEWLTLIAANQAVGVTSEATANQNPRPGVAYRVLRQAPPIPVWLAWWRDDPPGQLGDLVRLSREAYGESEVTAADVPRPGRR</sequence>
<dbReference type="PANTHER" id="PTHR30346">
    <property type="entry name" value="TRANSCRIPTIONAL DUAL REGULATOR HCAR-RELATED"/>
    <property type="match status" value="1"/>
</dbReference>
<dbReference type="InterPro" id="IPR036388">
    <property type="entry name" value="WH-like_DNA-bd_sf"/>
</dbReference>
<proteinExistence type="inferred from homology"/>
<dbReference type="GO" id="GO:0003700">
    <property type="term" value="F:DNA-binding transcription factor activity"/>
    <property type="evidence" value="ECO:0007669"/>
    <property type="project" value="InterPro"/>
</dbReference>
<dbReference type="PRINTS" id="PR00039">
    <property type="entry name" value="HTHLYSR"/>
</dbReference>
<dbReference type="GO" id="GO:0003677">
    <property type="term" value="F:DNA binding"/>
    <property type="evidence" value="ECO:0007669"/>
    <property type="project" value="UniProtKB-KW"/>
</dbReference>
<evidence type="ECO:0000256" key="3">
    <source>
        <dbReference type="ARBA" id="ARBA00023125"/>
    </source>
</evidence>
<evidence type="ECO:0000256" key="4">
    <source>
        <dbReference type="ARBA" id="ARBA00023163"/>
    </source>
</evidence>
<comment type="similarity">
    <text evidence="1">Belongs to the LysR transcriptional regulatory family.</text>
</comment>
<dbReference type="InterPro" id="IPR005119">
    <property type="entry name" value="LysR_subst-bd"/>
</dbReference>
<comment type="caution">
    <text evidence="6">The sequence shown here is derived from an EMBL/GenBank/DDBJ whole genome shotgun (WGS) entry which is preliminary data.</text>
</comment>
<dbReference type="Pfam" id="PF00126">
    <property type="entry name" value="HTH_1"/>
    <property type="match status" value="1"/>
</dbReference>
<dbReference type="EMBL" id="BOMH01000001">
    <property type="protein sequence ID" value="GID62151.1"/>
    <property type="molecule type" value="Genomic_DNA"/>
</dbReference>
<evidence type="ECO:0000313" key="7">
    <source>
        <dbReference type="Proteomes" id="UP000619479"/>
    </source>
</evidence>
<dbReference type="GO" id="GO:0032993">
    <property type="term" value="C:protein-DNA complex"/>
    <property type="evidence" value="ECO:0007669"/>
    <property type="project" value="TreeGrafter"/>
</dbReference>
<dbReference type="Gene3D" id="3.40.190.10">
    <property type="entry name" value="Periplasmic binding protein-like II"/>
    <property type="match status" value="2"/>
</dbReference>
<name>A0A919M8M9_9ACTN</name>